<evidence type="ECO:0000256" key="1">
    <source>
        <dbReference type="SAM" id="Phobius"/>
    </source>
</evidence>
<dbReference type="Proteomes" id="UP000694865">
    <property type="component" value="Unplaced"/>
</dbReference>
<reference evidence="3" key="1">
    <citation type="submission" date="2025-08" db="UniProtKB">
        <authorList>
            <consortium name="RefSeq"/>
        </authorList>
    </citation>
    <scope>IDENTIFICATION</scope>
    <source>
        <tissue evidence="3">Testes</tissue>
    </source>
</reference>
<name>A0ABM0M300_SACKO</name>
<feature type="transmembrane region" description="Helical" evidence="1">
    <location>
        <begin position="118"/>
        <end position="141"/>
    </location>
</feature>
<dbReference type="RefSeq" id="XP_006814391.1">
    <property type="nucleotide sequence ID" value="XM_006814328.1"/>
</dbReference>
<gene>
    <name evidence="3" type="primary">LOC100377914</name>
</gene>
<organism evidence="2 3">
    <name type="scientific">Saccoglossus kowalevskii</name>
    <name type="common">Acorn worm</name>
    <dbReference type="NCBI Taxonomy" id="10224"/>
    <lineage>
        <taxon>Eukaryota</taxon>
        <taxon>Metazoa</taxon>
        <taxon>Hemichordata</taxon>
        <taxon>Enteropneusta</taxon>
        <taxon>Harrimaniidae</taxon>
        <taxon>Saccoglossus</taxon>
    </lineage>
</organism>
<evidence type="ECO:0000313" key="2">
    <source>
        <dbReference type="Proteomes" id="UP000694865"/>
    </source>
</evidence>
<dbReference type="InterPro" id="IPR027197">
    <property type="entry name" value="SLC43A3"/>
</dbReference>
<sequence>MPPELFAFQGKKQRSAYKKVLIITLAVLEGFFTTLPYGWASLVVVLKADGFYSDLCHADSSDCQQITWNTSAHETDSMTTLAVRFNETAPVAIATTYDTVGVYGEYCTCSAQDERLNLVFTIAMSLTLSMCFPTGAVYDLLGPRKTRLICWYV</sequence>
<accession>A0ABM0M300</accession>
<dbReference type="PANTHER" id="PTHR20765">
    <property type="entry name" value="SOLUTE CARRIER FAMILY 43 MEMBER 3-RELATED"/>
    <property type="match status" value="1"/>
</dbReference>
<keyword evidence="1" id="KW-0812">Transmembrane</keyword>
<dbReference type="GeneID" id="100377914"/>
<dbReference type="PANTHER" id="PTHR20765:SF1">
    <property type="entry name" value="EQUILIBRATIVE NUCLEOBASE TRANSPORTER 1"/>
    <property type="match status" value="1"/>
</dbReference>
<keyword evidence="2" id="KW-1185">Reference proteome</keyword>
<proteinExistence type="predicted"/>
<protein>
    <submittedName>
        <fullName evidence="3">Large neutral amino acids transporter small subunit 4-like</fullName>
    </submittedName>
</protein>
<evidence type="ECO:0000313" key="3">
    <source>
        <dbReference type="RefSeq" id="XP_006814391.1"/>
    </source>
</evidence>
<feature type="transmembrane region" description="Helical" evidence="1">
    <location>
        <begin position="20"/>
        <end position="39"/>
    </location>
</feature>
<keyword evidence="1" id="KW-1133">Transmembrane helix</keyword>
<keyword evidence="1" id="KW-0472">Membrane</keyword>